<sequence>MGPCRVVGKARHIRTSNIPYSAIGAMNVATCFIRSPALEAKSATGSTCLAHLRNNACSESVESEERVSGSSMLWTEALAVGMRRPVASPASVGLCSGGGRGGSSLSCYIARGCPSEGNNAPGGAVGAV</sequence>
<reference evidence="1 2" key="1">
    <citation type="journal article" date="2014" name="Agronomy (Basel)">
        <title>A Draft Genome Sequence for Ensete ventricosum, the Drought-Tolerant Tree Against Hunger.</title>
        <authorList>
            <person name="Harrison J."/>
            <person name="Moore K.A."/>
            <person name="Paszkiewicz K."/>
            <person name="Jones T."/>
            <person name="Grant M."/>
            <person name="Ambacheew D."/>
            <person name="Muzemil S."/>
            <person name="Studholme D.J."/>
        </authorList>
    </citation>
    <scope>NUCLEOTIDE SEQUENCE [LARGE SCALE GENOMIC DNA]</scope>
</reference>
<dbReference type="EMBL" id="AMZH03003039">
    <property type="protein sequence ID" value="RRT73616.1"/>
    <property type="molecule type" value="Genomic_DNA"/>
</dbReference>
<gene>
    <name evidence="1" type="ORF">B296_00002119</name>
</gene>
<name>A0A427ABN3_ENSVE</name>
<evidence type="ECO:0000313" key="2">
    <source>
        <dbReference type="Proteomes" id="UP000287651"/>
    </source>
</evidence>
<evidence type="ECO:0000313" key="1">
    <source>
        <dbReference type="EMBL" id="RRT73616.1"/>
    </source>
</evidence>
<dbReference type="AlphaFoldDB" id="A0A427ABN3"/>
<organism evidence="1 2">
    <name type="scientific">Ensete ventricosum</name>
    <name type="common">Abyssinian banana</name>
    <name type="synonym">Musa ensete</name>
    <dbReference type="NCBI Taxonomy" id="4639"/>
    <lineage>
        <taxon>Eukaryota</taxon>
        <taxon>Viridiplantae</taxon>
        <taxon>Streptophyta</taxon>
        <taxon>Embryophyta</taxon>
        <taxon>Tracheophyta</taxon>
        <taxon>Spermatophyta</taxon>
        <taxon>Magnoliopsida</taxon>
        <taxon>Liliopsida</taxon>
        <taxon>Zingiberales</taxon>
        <taxon>Musaceae</taxon>
        <taxon>Ensete</taxon>
    </lineage>
</organism>
<dbReference type="Proteomes" id="UP000287651">
    <property type="component" value="Unassembled WGS sequence"/>
</dbReference>
<protein>
    <submittedName>
        <fullName evidence="1">Uncharacterized protein</fullName>
    </submittedName>
</protein>
<accession>A0A427ABN3</accession>
<comment type="caution">
    <text evidence="1">The sequence shown here is derived from an EMBL/GenBank/DDBJ whole genome shotgun (WGS) entry which is preliminary data.</text>
</comment>
<proteinExistence type="predicted"/>